<reference evidence="2 3" key="1">
    <citation type="submission" date="2024-04" db="EMBL/GenBank/DDBJ databases">
        <authorList>
            <person name="Fracassetti M."/>
        </authorList>
    </citation>
    <scope>NUCLEOTIDE SEQUENCE [LARGE SCALE GENOMIC DNA]</scope>
</reference>
<feature type="compositionally biased region" description="Polar residues" evidence="1">
    <location>
        <begin position="22"/>
        <end position="31"/>
    </location>
</feature>
<dbReference type="Proteomes" id="UP001497516">
    <property type="component" value="Chromosome 7"/>
</dbReference>
<evidence type="ECO:0000313" key="2">
    <source>
        <dbReference type="EMBL" id="CAL1401818.1"/>
    </source>
</evidence>
<evidence type="ECO:0000256" key="1">
    <source>
        <dbReference type="SAM" id="MobiDB-lite"/>
    </source>
</evidence>
<evidence type="ECO:0000313" key="3">
    <source>
        <dbReference type="Proteomes" id="UP001497516"/>
    </source>
</evidence>
<keyword evidence="3" id="KW-1185">Reference proteome</keyword>
<dbReference type="EMBL" id="OZ034820">
    <property type="protein sequence ID" value="CAL1401818.1"/>
    <property type="molecule type" value="Genomic_DNA"/>
</dbReference>
<protein>
    <submittedName>
        <fullName evidence="2">Uncharacterized protein</fullName>
    </submittedName>
</protein>
<feature type="compositionally biased region" description="Polar residues" evidence="1">
    <location>
        <begin position="1"/>
        <end position="13"/>
    </location>
</feature>
<accession>A0AAV2FVY6</accession>
<proteinExistence type="predicted"/>
<feature type="region of interest" description="Disordered" evidence="1">
    <location>
        <begin position="1"/>
        <end position="31"/>
    </location>
</feature>
<gene>
    <name evidence="2" type="ORF">LTRI10_LOCUS41857</name>
</gene>
<name>A0AAV2FVY6_9ROSI</name>
<organism evidence="2 3">
    <name type="scientific">Linum trigynum</name>
    <dbReference type="NCBI Taxonomy" id="586398"/>
    <lineage>
        <taxon>Eukaryota</taxon>
        <taxon>Viridiplantae</taxon>
        <taxon>Streptophyta</taxon>
        <taxon>Embryophyta</taxon>
        <taxon>Tracheophyta</taxon>
        <taxon>Spermatophyta</taxon>
        <taxon>Magnoliopsida</taxon>
        <taxon>eudicotyledons</taxon>
        <taxon>Gunneridae</taxon>
        <taxon>Pentapetalae</taxon>
        <taxon>rosids</taxon>
        <taxon>fabids</taxon>
        <taxon>Malpighiales</taxon>
        <taxon>Linaceae</taxon>
        <taxon>Linum</taxon>
    </lineage>
</organism>
<sequence length="90" mass="10116">MYFNSSSQNPSPETETRDWTLGPQQKISSVSQGEKSRAVMVLMSLVQSFSPAHETSQGEVRNKIHNILGQTTSIDYRRIPTSFSLVFPIQ</sequence>
<dbReference type="AlphaFoldDB" id="A0AAV2FVY6"/>